<dbReference type="PANTHER" id="PTHR43687:SF6">
    <property type="entry name" value="L-ASPARTATE SEMIALDEHYDE SULFURTRANSFERASE IRON-SULFUR SUBUNIT"/>
    <property type="match status" value="1"/>
</dbReference>
<dbReference type="GO" id="GO:0051539">
    <property type="term" value="F:4 iron, 4 sulfur cluster binding"/>
    <property type="evidence" value="ECO:0007669"/>
    <property type="project" value="UniProtKB-KW"/>
</dbReference>
<dbReference type="Proteomes" id="UP000752814">
    <property type="component" value="Unassembled WGS sequence"/>
</dbReference>
<dbReference type="InterPro" id="IPR050572">
    <property type="entry name" value="Fe-S_Ferredoxin"/>
</dbReference>
<gene>
    <name evidence="9" type="ORF">A3207_02795</name>
</gene>
<dbReference type="InterPro" id="IPR018449">
    <property type="entry name" value="NIL_domain"/>
</dbReference>
<evidence type="ECO:0000256" key="3">
    <source>
        <dbReference type="ARBA" id="ARBA00022723"/>
    </source>
</evidence>
<dbReference type="PROSITE" id="PS00198">
    <property type="entry name" value="4FE4S_FER_1"/>
    <property type="match status" value="2"/>
</dbReference>
<reference evidence="9" key="1">
    <citation type="submission" date="2016-03" db="EMBL/GenBank/DDBJ databases">
        <authorList>
            <person name="Borrel G."/>
            <person name="Mccann A."/>
            <person name="O'Toole P.W."/>
        </authorList>
    </citation>
    <scope>NUCLEOTIDE SEQUENCE</scope>
    <source>
        <strain evidence="9">183</strain>
    </source>
</reference>
<comment type="caution">
    <text evidence="9">The sequence shown here is derived from an EMBL/GenBank/DDBJ whole genome shotgun (WGS) entry which is preliminary data.</text>
</comment>
<dbReference type="RefSeq" id="WP_020449292.1">
    <property type="nucleotide sequence ID" value="NZ_CAYAXV010000005.1"/>
</dbReference>
<evidence type="ECO:0000256" key="2">
    <source>
        <dbReference type="ARBA" id="ARBA00022485"/>
    </source>
</evidence>
<dbReference type="EMBL" id="LVVT01000014">
    <property type="protein sequence ID" value="TQS82889.1"/>
    <property type="molecule type" value="Genomic_DNA"/>
</dbReference>
<name>A0A8J8TDD3_9ARCH</name>
<dbReference type="PANTHER" id="PTHR43687">
    <property type="entry name" value="ADENYLYLSULFATE REDUCTASE, BETA SUBUNIT"/>
    <property type="match status" value="1"/>
</dbReference>
<dbReference type="InterPro" id="IPR017896">
    <property type="entry name" value="4Fe4S_Fe-S-bd"/>
</dbReference>
<evidence type="ECO:0000259" key="8">
    <source>
        <dbReference type="PROSITE" id="PS51379"/>
    </source>
</evidence>
<evidence type="ECO:0000256" key="6">
    <source>
        <dbReference type="ARBA" id="ARBA00023004"/>
    </source>
</evidence>
<dbReference type="GO" id="GO:0046872">
    <property type="term" value="F:metal ion binding"/>
    <property type="evidence" value="ECO:0007669"/>
    <property type="project" value="UniProtKB-KW"/>
</dbReference>
<dbReference type="SUPFAM" id="SSF54862">
    <property type="entry name" value="4Fe-4S ferredoxins"/>
    <property type="match status" value="1"/>
</dbReference>
<dbReference type="GO" id="GO:0016491">
    <property type="term" value="F:oxidoreductase activity"/>
    <property type="evidence" value="ECO:0007669"/>
    <property type="project" value="UniProtKB-ARBA"/>
</dbReference>
<evidence type="ECO:0000256" key="4">
    <source>
        <dbReference type="ARBA" id="ARBA00022737"/>
    </source>
</evidence>
<keyword evidence="3" id="KW-0479">Metal-binding</keyword>
<dbReference type="Pfam" id="PF09383">
    <property type="entry name" value="NIL"/>
    <property type="match status" value="1"/>
</dbReference>
<dbReference type="AlphaFoldDB" id="A0A8J8TDD3"/>
<keyword evidence="4" id="KW-0677">Repeat</keyword>
<dbReference type="Pfam" id="PF13237">
    <property type="entry name" value="Fer4_10"/>
    <property type="match status" value="1"/>
</dbReference>
<evidence type="ECO:0000313" key="9">
    <source>
        <dbReference type="EMBL" id="TQS82889.1"/>
    </source>
</evidence>
<keyword evidence="1" id="KW-0813">Transport</keyword>
<dbReference type="PROSITE" id="PS51379">
    <property type="entry name" value="4FE4S_FER_2"/>
    <property type="match status" value="2"/>
</dbReference>
<evidence type="ECO:0000256" key="1">
    <source>
        <dbReference type="ARBA" id="ARBA00022448"/>
    </source>
</evidence>
<keyword evidence="6" id="KW-0408">Iron</keyword>
<organism evidence="9 10">
    <name type="scientific">Candidatus Methanomassiliicoccus intestinalis</name>
    <dbReference type="NCBI Taxonomy" id="1406512"/>
    <lineage>
        <taxon>Archaea</taxon>
        <taxon>Methanobacteriati</taxon>
        <taxon>Thermoplasmatota</taxon>
        <taxon>Thermoplasmata</taxon>
        <taxon>Methanomassiliicoccales</taxon>
        <taxon>Methanomassiliicoccaceae</taxon>
        <taxon>Methanomassiliicoccus</taxon>
    </lineage>
</organism>
<evidence type="ECO:0000256" key="5">
    <source>
        <dbReference type="ARBA" id="ARBA00022982"/>
    </source>
</evidence>
<keyword evidence="7" id="KW-0411">Iron-sulfur</keyword>
<sequence length="134" mass="14927">MVKKKVKLKFVPGQANEPITYVLVKDYNLRFNILQAKIIDGGGKLLLEIEGEEKCIGAGLKYLRDRGVSVKEVCDFVSKDEMKCTNCGLCVSICPAEAIDMDRDTWVVKFNTEKCIGCFLCVEACPLNAMVLKI</sequence>
<dbReference type="Gene3D" id="3.30.70.260">
    <property type="match status" value="1"/>
</dbReference>
<dbReference type="Gene3D" id="3.30.70.20">
    <property type="match status" value="1"/>
</dbReference>
<dbReference type="SUPFAM" id="SSF55021">
    <property type="entry name" value="ACT-like"/>
    <property type="match status" value="1"/>
</dbReference>
<accession>A0A8J8TDD3</accession>
<dbReference type="InterPro" id="IPR017900">
    <property type="entry name" value="4Fe4S_Fe_S_CS"/>
</dbReference>
<keyword evidence="2" id="KW-0004">4Fe-4S</keyword>
<evidence type="ECO:0000313" key="10">
    <source>
        <dbReference type="Proteomes" id="UP000752814"/>
    </source>
</evidence>
<feature type="domain" description="4Fe-4S ferredoxin-type" evidence="8">
    <location>
        <begin position="75"/>
        <end position="104"/>
    </location>
</feature>
<dbReference type="InterPro" id="IPR045865">
    <property type="entry name" value="ACT-like_dom_sf"/>
</dbReference>
<dbReference type="SMART" id="SM00930">
    <property type="entry name" value="NIL"/>
    <property type="match status" value="1"/>
</dbReference>
<proteinExistence type="predicted"/>
<keyword evidence="5" id="KW-0249">Electron transport</keyword>
<protein>
    <recommendedName>
        <fullName evidence="8">4Fe-4S ferredoxin-type domain-containing protein</fullName>
    </recommendedName>
</protein>
<feature type="domain" description="4Fe-4S ferredoxin-type" evidence="8">
    <location>
        <begin position="106"/>
        <end position="134"/>
    </location>
</feature>
<dbReference type="OMA" id="IVCEQCI"/>
<dbReference type="GeneID" id="41323826"/>
<evidence type="ECO:0000256" key="7">
    <source>
        <dbReference type="ARBA" id="ARBA00023014"/>
    </source>
</evidence>